<comment type="subcellular location">
    <subcellularLocation>
        <location evidence="1">Membrane</location>
        <topology evidence="1">Multi-pass membrane protein</topology>
    </subcellularLocation>
</comment>
<feature type="transmembrane region" description="Helical" evidence="7">
    <location>
        <begin position="213"/>
        <end position="234"/>
    </location>
</feature>
<feature type="transmembrane region" description="Helical" evidence="7">
    <location>
        <begin position="40"/>
        <end position="58"/>
    </location>
</feature>
<keyword evidence="4 7" id="KW-1133">Transmembrane helix</keyword>
<keyword evidence="3 7" id="KW-0812">Transmembrane</keyword>
<dbReference type="PANTHER" id="PTHR12608">
    <property type="entry name" value="TRANSMEMBRANE PROTEIN HTP-1 RELATED"/>
    <property type="match status" value="1"/>
</dbReference>
<dbReference type="EMBL" id="JBHSAQ010000001">
    <property type="protein sequence ID" value="MFC3957129.1"/>
    <property type="molecule type" value="Genomic_DNA"/>
</dbReference>
<accession>A0ABD5NJF4</accession>
<evidence type="ECO:0000256" key="5">
    <source>
        <dbReference type="ARBA" id="ARBA00023136"/>
    </source>
</evidence>
<gene>
    <name evidence="8" type="ORF">ACFOUR_01915</name>
</gene>
<protein>
    <submittedName>
        <fullName evidence="8">TMEM165/GDT1 family protein</fullName>
    </submittedName>
</protein>
<organism evidence="8 9">
    <name type="scientific">Halovivax cerinus</name>
    <dbReference type="NCBI Taxonomy" id="1487865"/>
    <lineage>
        <taxon>Archaea</taxon>
        <taxon>Methanobacteriati</taxon>
        <taxon>Methanobacteriota</taxon>
        <taxon>Stenosarchaea group</taxon>
        <taxon>Halobacteria</taxon>
        <taxon>Halobacteriales</taxon>
        <taxon>Natrialbaceae</taxon>
        <taxon>Halovivax</taxon>
    </lineage>
</organism>
<proteinExistence type="inferred from homology"/>
<feature type="compositionally biased region" description="Low complexity" evidence="6">
    <location>
        <begin position="106"/>
        <end position="121"/>
    </location>
</feature>
<dbReference type="PANTHER" id="PTHR12608:SF1">
    <property type="entry name" value="TRANSMEMBRANE PROTEIN 165"/>
    <property type="match status" value="1"/>
</dbReference>
<dbReference type="RefSeq" id="WP_256531940.1">
    <property type="nucleotide sequence ID" value="NZ_CP101824.1"/>
</dbReference>
<evidence type="ECO:0000256" key="4">
    <source>
        <dbReference type="ARBA" id="ARBA00022989"/>
    </source>
</evidence>
<dbReference type="GeneID" id="73904705"/>
<feature type="transmembrane region" description="Helical" evidence="7">
    <location>
        <begin position="180"/>
        <end position="201"/>
    </location>
</feature>
<name>A0ABD5NJF4_9EURY</name>
<feature type="compositionally biased region" description="Polar residues" evidence="6">
    <location>
        <begin position="122"/>
        <end position="133"/>
    </location>
</feature>
<keyword evidence="9" id="KW-1185">Reference proteome</keyword>
<comment type="caution">
    <text evidence="8">The sequence shown here is derived from an EMBL/GenBank/DDBJ whole genome shotgun (WGS) entry which is preliminary data.</text>
</comment>
<dbReference type="Pfam" id="PF01169">
    <property type="entry name" value="GDT1"/>
    <property type="match status" value="2"/>
</dbReference>
<keyword evidence="5 7" id="KW-0472">Membrane</keyword>
<feature type="region of interest" description="Disordered" evidence="6">
    <location>
        <begin position="97"/>
        <end position="135"/>
    </location>
</feature>
<evidence type="ECO:0000256" key="3">
    <source>
        <dbReference type="ARBA" id="ARBA00022692"/>
    </source>
</evidence>
<evidence type="ECO:0000256" key="1">
    <source>
        <dbReference type="ARBA" id="ARBA00004141"/>
    </source>
</evidence>
<dbReference type="AlphaFoldDB" id="A0ABD5NJF4"/>
<dbReference type="Proteomes" id="UP001595846">
    <property type="component" value="Unassembled WGS sequence"/>
</dbReference>
<dbReference type="InterPro" id="IPR001727">
    <property type="entry name" value="GDT1-like"/>
</dbReference>
<reference evidence="8 9" key="1">
    <citation type="journal article" date="2019" name="Int. J. Syst. Evol. Microbiol.">
        <title>The Global Catalogue of Microorganisms (GCM) 10K type strain sequencing project: providing services to taxonomists for standard genome sequencing and annotation.</title>
        <authorList>
            <consortium name="The Broad Institute Genomics Platform"/>
            <consortium name="The Broad Institute Genome Sequencing Center for Infectious Disease"/>
            <person name="Wu L."/>
            <person name="Ma J."/>
        </authorList>
    </citation>
    <scope>NUCLEOTIDE SEQUENCE [LARGE SCALE GENOMIC DNA]</scope>
    <source>
        <strain evidence="8 9">IBRC-M 10256</strain>
    </source>
</reference>
<evidence type="ECO:0000256" key="7">
    <source>
        <dbReference type="SAM" id="Phobius"/>
    </source>
</evidence>
<evidence type="ECO:0000313" key="9">
    <source>
        <dbReference type="Proteomes" id="UP001595846"/>
    </source>
</evidence>
<evidence type="ECO:0000256" key="6">
    <source>
        <dbReference type="SAM" id="MobiDB-lite"/>
    </source>
</evidence>
<feature type="transmembrane region" description="Helical" evidence="7">
    <location>
        <begin position="65"/>
        <end position="88"/>
    </location>
</feature>
<sequence>MSAFVEILVTAFVAQLLALPGEKGQLVIASLATRYNPYMVVAGAATAFGGWTAVEILLGNALKGALPVAALDAVTAGLFVVFAAWLLYGSLGAGDSTDRGGSERTPSGAAADAGPVAPGSATTDGGATAVDSTRSSHLDSHVSPAYRGFVPAFSMMVVGEFGDKTQLVTIGLAAQYGASAAIWAGEMLAIVPVSLATALVVDRSAARLDGGWLHRVAAAVFLVFALDIAAEYVVGVSLLPI</sequence>
<dbReference type="GO" id="GO:0016020">
    <property type="term" value="C:membrane"/>
    <property type="evidence" value="ECO:0007669"/>
    <property type="project" value="UniProtKB-SubCell"/>
</dbReference>
<evidence type="ECO:0000256" key="2">
    <source>
        <dbReference type="ARBA" id="ARBA00009190"/>
    </source>
</evidence>
<comment type="similarity">
    <text evidence="2">Belongs to the GDT1 family.</text>
</comment>
<evidence type="ECO:0000313" key="8">
    <source>
        <dbReference type="EMBL" id="MFC3957129.1"/>
    </source>
</evidence>